<name>A0A8J3UDX8_9ACTN</name>
<accession>A0A8J3UDX8</accession>
<evidence type="ECO:0000313" key="1">
    <source>
        <dbReference type="EMBL" id="GII43097.1"/>
    </source>
</evidence>
<keyword evidence="2" id="KW-1185">Reference proteome</keyword>
<reference evidence="1 2" key="1">
    <citation type="submission" date="2021-01" db="EMBL/GenBank/DDBJ databases">
        <title>Whole genome shotgun sequence of Planotetraspora phitsanulokensis NBRC 104273.</title>
        <authorList>
            <person name="Komaki H."/>
            <person name="Tamura T."/>
        </authorList>
    </citation>
    <scope>NUCLEOTIDE SEQUENCE [LARGE SCALE GENOMIC DNA]</scope>
    <source>
        <strain evidence="1 2">NBRC 104273</strain>
    </source>
</reference>
<sequence length="63" mass="7117">MPDEHDGNVALTNRLDGSRDDLVRRVVTAHGVEGHGQRMATGRMGRDAVHPGHFTRIWNMPEW</sequence>
<gene>
    <name evidence="1" type="ORF">Pph01_81000</name>
</gene>
<protein>
    <submittedName>
        <fullName evidence="1">Uncharacterized protein</fullName>
    </submittedName>
</protein>
<dbReference type="EMBL" id="BOOP01000052">
    <property type="protein sequence ID" value="GII43097.1"/>
    <property type="molecule type" value="Genomic_DNA"/>
</dbReference>
<evidence type="ECO:0000313" key="2">
    <source>
        <dbReference type="Proteomes" id="UP000622547"/>
    </source>
</evidence>
<proteinExistence type="predicted"/>
<organism evidence="1 2">
    <name type="scientific">Planotetraspora phitsanulokensis</name>
    <dbReference type="NCBI Taxonomy" id="575192"/>
    <lineage>
        <taxon>Bacteria</taxon>
        <taxon>Bacillati</taxon>
        <taxon>Actinomycetota</taxon>
        <taxon>Actinomycetes</taxon>
        <taxon>Streptosporangiales</taxon>
        <taxon>Streptosporangiaceae</taxon>
        <taxon>Planotetraspora</taxon>
    </lineage>
</organism>
<dbReference type="AlphaFoldDB" id="A0A8J3UDX8"/>
<comment type="caution">
    <text evidence="1">The sequence shown here is derived from an EMBL/GenBank/DDBJ whole genome shotgun (WGS) entry which is preliminary data.</text>
</comment>
<dbReference type="Proteomes" id="UP000622547">
    <property type="component" value="Unassembled WGS sequence"/>
</dbReference>